<dbReference type="AlphaFoldDB" id="A0A6A5T7F8"/>
<accession>A0A6A5T7F8</accession>
<gene>
    <name evidence="1" type="ORF">CC80DRAFT_556276</name>
</gene>
<dbReference type="EMBL" id="ML977056">
    <property type="protein sequence ID" value="KAF1948521.1"/>
    <property type="molecule type" value="Genomic_DNA"/>
</dbReference>
<reference evidence="1" key="1">
    <citation type="journal article" date="2020" name="Stud. Mycol.">
        <title>101 Dothideomycetes genomes: a test case for predicting lifestyles and emergence of pathogens.</title>
        <authorList>
            <person name="Haridas S."/>
            <person name="Albert R."/>
            <person name="Binder M."/>
            <person name="Bloem J."/>
            <person name="Labutti K."/>
            <person name="Salamov A."/>
            <person name="Andreopoulos B."/>
            <person name="Baker S."/>
            <person name="Barry K."/>
            <person name="Bills G."/>
            <person name="Bluhm B."/>
            <person name="Cannon C."/>
            <person name="Castanera R."/>
            <person name="Culley D."/>
            <person name="Daum C."/>
            <person name="Ezra D."/>
            <person name="Gonzalez J."/>
            <person name="Henrissat B."/>
            <person name="Kuo A."/>
            <person name="Liang C."/>
            <person name="Lipzen A."/>
            <person name="Lutzoni F."/>
            <person name="Magnuson J."/>
            <person name="Mondo S."/>
            <person name="Nolan M."/>
            <person name="Ohm R."/>
            <person name="Pangilinan J."/>
            <person name="Park H.-J."/>
            <person name="Ramirez L."/>
            <person name="Alfaro M."/>
            <person name="Sun H."/>
            <person name="Tritt A."/>
            <person name="Yoshinaga Y."/>
            <person name="Zwiers L.-H."/>
            <person name="Turgeon B."/>
            <person name="Goodwin S."/>
            <person name="Spatafora J."/>
            <person name="Crous P."/>
            <person name="Grigoriev I."/>
        </authorList>
    </citation>
    <scope>NUCLEOTIDE SEQUENCE</scope>
    <source>
        <strain evidence="1">CBS 675.92</strain>
    </source>
</reference>
<evidence type="ECO:0000313" key="1">
    <source>
        <dbReference type="EMBL" id="KAF1948521.1"/>
    </source>
</evidence>
<dbReference type="Proteomes" id="UP000800035">
    <property type="component" value="Unassembled WGS sequence"/>
</dbReference>
<organism evidence="1 2">
    <name type="scientific">Byssothecium circinans</name>
    <dbReference type="NCBI Taxonomy" id="147558"/>
    <lineage>
        <taxon>Eukaryota</taxon>
        <taxon>Fungi</taxon>
        <taxon>Dikarya</taxon>
        <taxon>Ascomycota</taxon>
        <taxon>Pezizomycotina</taxon>
        <taxon>Dothideomycetes</taxon>
        <taxon>Pleosporomycetidae</taxon>
        <taxon>Pleosporales</taxon>
        <taxon>Massarineae</taxon>
        <taxon>Massarinaceae</taxon>
        <taxon>Byssothecium</taxon>
    </lineage>
</organism>
<keyword evidence="2" id="KW-1185">Reference proteome</keyword>
<proteinExistence type="predicted"/>
<name>A0A6A5T7F8_9PLEO</name>
<sequence length="150" mass="16911">MSPRLWLKGDTRTMGAGRKVLEERQKLEGQDRHYTGKCHTNDANGVYGHVSSFANERVSIVPESISVADDPTELCRLLENEESTKNTWVTVAIASAKPKRLDVGIEFLSRPALWQRGRAKDWLSIINGLCWLSPTSSVAPHHRHVCRYSQ</sequence>
<dbReference type="OrthoDB" id="343875at2759"/>
<evidence type="ECO:0000313" key="2">
    <source>
        <dbReference type="Proteomes" id="UP000800035"/>
    </source>
</evidence>
<protein>
    <submittedName>
        <fullName evidence="1">Uncharacterized protein</fullName>
    </submittedName>
</protein>